<feature type="region of interest" description="Disordered" evidence="1">
    <location>
        <begin position="185"/>
        <end position="224"/>
    </location>
</feature>
<dbReference type="AlphaFoldDB" id="A0A9W7FGS6"/>
<protein>
    <submittedName>
        <fullName evidence="2">Uncharacterized protein</fullName>
    </submittedName>
</protein>
<sequence>MGTSRTRPCTSPWAASTPRIKISLAEGELVGVSWEAPSAHIVSVLQNKMGTLKWPVSKNKVETLVSAFLTKPSTDLYRIVKTYADSQDSMGRAKNIHQQQKAAKQAKKKQKKNGEEPVRREWGVPMNIEVGGNGGDQPTMNVTHVETEFNVWAHRVSLTCEGEREKEEAIELCKARVLEIMMGDEFRDSPEKVLTDHDWKKEPMPTRRKEKEDSGSVGSGGISL</sequence>
<name>A0A9W7FGS6_9STRA</name>
<dbReference type="Proteomes" id="UP001165122">
    <property type="component" value="Unassembled WGS sequence"/>
</dbReference>
<keyword evidence="3" id="KW-1185">Reference proteome</keyword>
<dbReference type="EMBL" id="BRXW01000167">
    <property type="protein sequence ID" value="GMI11786.1"/>
    <property type="molecule type" value="Genomic_DNA"/>
</dbReference>
<reference evidence="3" key="1">
    <citation type="journal article" date="2023" name="Commun. Biol.">
        <title>Genome analysis of Parmales, the sister group of diatoms, reveals the evolutionary specialization of diatoms from phago-mixotrophs to photoautotrophs.</title>
        <authorList>
            <person name="Ban H."/>
            <person name="Sato S."/>
            <person name="Yoshikawa S."/>
            <person name="Yamada K."/>
            <person name="Nakamura Y."/>
            <person name="Ichinomiya M."/>
            <person name="Sato N."/>
            <person name="Blanc-Mathieu R."/>
            <person name="Endo H."/>
            <person name="Kuwata A."/>
            <person name="Ogata H."/>
        </authorList>
    </citation>
    <scope>NUCLEOTIDE SEQUENCE [LARGE SCALE GENOMIC DNA]</scope>
    <source>
        <strain evidence="3">NIES 3700</strain>
    </source>
</reference>
<organism evidence="2 3">
    <name type="scientific">Triparma laevis f. longispina</name>
    <dbReference type="NCBI Taxonomy" id="1714387"/>
    <lineage>
        <taxon>Eukaryota</taxon>
        <taxon>Sar</taxon>
        <taxon>Stramenopiles</taxon>
        <taxon>Ochrophyta</taxon>
        <taxon>Bolidophyceae</taxon>
        <taxon>Parmales</taxon>
        <taxon>Triparmaceae</taxon>
        <taxon>Triparma</taxon>
    </lineage>
</organism>
<feature type="compositionally biased region" description="Basic and acidic residues" evidence="1">
    <location>
        <begin position="185"/>
        <end position="214"/>
    </location>
</feature>
<evidence type="ECO:0000256" key="1">
    <source>
        <dbReference type="SAM" id="MobiDB-lite"/>
    </source>
</evidence>
<evidence type="ECO:0000313" key="2">
    <source>
        <dbReference type="EMBL" id="GMI11786.1"/>
    </source>
</evidence>
<accession>A0A9W7FGS6</accession>
<gene>
    <name evidence="2" type="ORF">TrLO_g14738</name>
</gene>
<proteinExistence type="predicted"/>
<evidence type="ECO:0000313" key="3">
    <source>
        <dbReference type="Proteomes" id="UP001165122"/>
    </source>
</evidence>
<comment type="caution">
    <text evidence="2">The sequence shown here is derived from an EMBL/GenBank/DDBJ whole genome shotgun (WGS) entry which is preliminary data.</text>
</comment>